<proteinExistence type="predicted"/>
<dbReference type="InterPro" id="IPR000825">
    <property type="entry name" value="SUF_FeS_clus_asmbl_SufBD_core"/>
</dbReference>
<feature type="domain" description="SUF system FeS cluster assembly SufBD core" evidence="2">
    <location>
        <begin position="635"/>
        <end position="861"/>
    </location>
</feature>
<keyword evidence="4" id="KW-1185">Reference proteome</keyword>
<dbReference type="InterPro" id="IPR037284">
    <property type="entry name" value="SUF_FeS_clus_asmbl_SufBD_sf"/>
</dbReference>
<protein>
    <submittedName>
        <fullName evidence="3">SufB/sufD domain-containing protein</fullName>
    </submittedName>
</protein>
<dbReference type="InterPro" id="IPR055346">
    <property type="entry name" value="Fe-S_cluster_assembly_SufBD"/>
</dbReference>
<dbReference type="Pfam" id="PF01458">
    <property type="entry name" value="SUFBD_core"/>
    <property type="match status" value="1"/>
</dbReference>
<name>A0ABQ7JFV0_9APIC</name>
<evidence type="ECO:0000313" key="3">
    <source>
        <dbReference type="EMBL" id="KAF8822893.1"/>
    </source>
</evidence>
<sequence>GVFFETQVSPFWKSSCSRLNSLLKVPACSELPHSLQTNLGSVVLAATLQYGNGILDTSAQNHAVFKPKRKPFLFQRVLNIHHSQPFVTQLSRVSTLPHKLLFPSSCSSMIARTRKQPKVHFPIVHSPESFSKGMNILSVGAPLHHFETCAHGSTAVHEHVSTDDKLSSSMQAEDSIRMFHARQQQLTDGLFEEIIEKEENRVQPNAAQNTNFLPSDTLKSASMTSFNFSADISTSDSRLHDSNFYLISNEFENSIDGTTKKKDVDETKKTPPSFRGDISIESKIVPRNFDAPRPLKDSSAITLLSNSGWSKRQIDTWGADRNKIYSFLTPTEGKRRSYWDFLLHLVQEDEAFQQSFPSAVKSNGGKVDDEQFDTIDSSSKKTSADALEKHSDVLDKKILSDLSVESSSPVSPLFLPQNRQLFNEWKTLNKVGADICREIPTPQRKLEAWRQQTNLIQFYKSHFDSSISSAPISSSFLDEYIMDGDPIVLVLRDGIVELNLSRNLHRLDTRNIFIGSAFDVSDPEDRYFLQQQLYWIPEYSNFHKVNTQPFHRAQIGQTSRKYDNDVPVYDYRKFDFGMAKFTSLNQAGLKDAAVVVIGEDTKVESPIQIIELSTSAQGSQVGWADKESTAGNEMPLTNPRVLLWLKKGSSASIHQSFVSHNNKQSGMVNSVTRIYMESKATLNHSYSEELAYRMWHWENIGVQNGEDGTYTLRSAQFGASSSRINLQIEGAKRSRQFCYSLGLPNKEQSTSMYQMFHHEFPEMQTDQKYKFLIADKGLGVWRGRVRIERQGIGAMADTLCRVILLNQGAKCVTIPTLEIIPKEVDHATHGAAISDIEKEPIFYLRTRGIDEQMARFVLMKAYTGEILDGIYDGNLKRRVLERLRSMVPLCSGI</sequence>
<evidence type="ECO:0000256" key="1">
    <source>
        <dbReference type="SAM" id="MobiDB-lite"/>
    </source>
</evidence>
<evidence type="ECO:0000259" key="2">
    <source>
        <dbReference type="Pfam" id="PF01458"/>
    </source>
</evidence>
<gene>
    <name evidence="3" type="ORF">IE077_002228</name>
</gene>
<dbReference type="SUPFAM" id="SSF101960">
    <property type="entry name" value="Stabilizer of iron transporter SufD"/>
    <property type="match status" value="1"/>
</dbReference>
<dbReference type="Proteomes" id="UP000823046">
    <property type="component" value="Unassembled WGS sequence"/>
</dbReference>
<dbReference type="EMBL" id="JADAQX010000017">
    <property type="protein sequence ID" value="KAF8822893.1"/>
    <property type="molecule type" value="Genomic_DNA"/>
</dbReference>
<organism evidence="3 4">
    <name type="scientific">Cardiosporidium cionae</name>
    <dbReference type="NCBI Taxonomy" id="476202"/>
    <lineage>
        <taxon>Eukaryota</taxon>
        <taxon>Sar</taxon>
        <taxon>Alveolata</taxon>
        <taxon>Apicomplexa</taxon>
        <taxon>Aconoidasida</taxon>
        <taxon>Nephromycida</taxon>
        <taxon>Cardiosporidium</taxon>
    </lineage>
</organism>
<comment type="caution">
    <text evidence="3">The sequence shown here is derived from an EMBL/GenBank/DDBJ whole genome shotgun (WGS) entry which is preliminary data.</text>
</comment>
<dbReference type="PANTHER" id="PTHR43575:SF1">
    <property type="entry name" value="PROTEIN ABCI7, CHLOROPLASTIC"/>
    <property type="match status" value="1"/>
</dbReference>
<evidence type="ECO:0000313" key="4">
    <source>
        <dbReference type="Proteomes" id="UP000823046"/>
    </source>
</evidence>
<feature type="non-terminal residue" evidence="3">
    <location>
        <position position="1"/>
    </location>
</feature>
<accession>A0ABQ7JFV0</accession>
<reference evidence="3 4" key="1">
    <citation type="journal article" date="2020" name="bioRxiv">
        <title>Metabolic contributions of an alphaproteobacterial endosymbiont in the apicomplexan Cardiosporidium cionae.</title>
        <authorList>
            <person name="Hunter E.S."/>
            <person name="Paight C.J."/>
            <person name="Lane C.E."/>
        </authorList>
    </citation>
    <scope>NUCLEOTIDE SEQUENCE [LARGE SCALE GENOMIC DNA]</scope>
    <source>
        <strain evidence="3">ESH_2018</strain>
    </source>
</reference>
<feature type="region of interest" description="Disordered" evidence="1">
    <location>
        <begin position="360"/>
        <end position="383"/>
    </location>
</feature>
<dbReference type="PANTHER" id="PTHR43575">
    <property type="entry name" value="PROTEIN ABCI7, CHLOROPLASTIC"/>
    <property type="match status" value="1"/>
</dbReference>